<gene>
    <name evidence="1" type="ORF">CVLEPA_LOCUS11823</name>
</gene>
<evidence type="ECO:0000313" key="2">
    <source>
        <dbReference type="Proteomes" id="UP001642483"/>
    </source>
</evidence>
<evidence type="ECO:0000313" key="1">
    <source>
        <dbReference type="EMBL" id="CAK8681605.1"/>
    </source>
</evidence>
<dbReference type="EMBL" id="CAWYQH010000079">
    <property type="protein sequence ID" value="CAK8681605.1"/>
    <property type="molecule type" value="Genomic_DNA"/>
</dbReference>
<keyword evidence="2" id="KW-1185">Reference proteome</keyword>
<protein>
    <recommendedName>
        <fullName evidence="3">Ribosomal protein S10</fullName>
    </recommendedName>
</protein>
<organism evidence="1 2">
    <name type="scientific">Clavelina lepadiformis</name>
    <name type="common">Light-bulb sea squirt</name>
    <name type="synonym">Ascidia lepadiformis</name>
    <dbReference type="NCBI Taxonomy" id="159417"/>
    <lineage>
        <taxon>Eukaryota</taxon>
        <taxon>Metazoa</taxon>
        <taxon>Chordata</taxon>
        <taxon>Tunicata</taxon>
        <taxon>Ascidiacea</taxon>
        <taxon>Aplousobranchia</taxon>
        <taxon>Clavelinidae</taxon>
        <taxon>Clavelina</taxon>
    </lineage>
</organism>
<sequence length="140" mass="16409">MPILKEDFLLFTMVTLKSIPPGRKVPKFTKTRQVLRNAGNTPKRKKCRIYEMFHVNSAECCRKMCHFFIADSKEDFLLFTMVTLKSIPPGRESSEITKTRQVLRNAVIPPKRKKCRIYEMFHVNSAECCRKMCHFFIADS</sequence>
<reference evidence="1 2" key="1">
    <citation type="submission" date="2024-02" db="EMBL/GenBank/DDBJ databases">
        <authorList>
            <person name="Daric V."/>
            <person name="Darras S."/>
        </authorList>
    </citation>
    <scope>NUCLEOTIDE SEQUENCE [LARGE SCALE GENOMIC DNA]</scope>
</reference>
<name>A0ABP0FPP1_CLALP</name>
<comment type="caution">
    <text evidence="1">The sequence shown here is derived from an EMBL/GenBank/DDBJ whole genome shotgun (WGS) entry which is preliminary data.</text>
</comment>
<evidence type="ECO:0008006" key="3">
    <source>
        <dbReference type="Google" id="ProtNLM"/>
    </source>
</evidence>
<proteinExistence type="predicted"/>
<dbReference type="Proteomes" id="UP001642483">
    <property type="component" value="Unassembled WGS sequence"/>
</dbReference>
<accession>A0ABP0FPP1</accession>